<dbReference type="InterPro" id="IPR012337">
    <property type="entry name" value="RNaseH-like_sf"/>
</dbReference>
<name>A0ABD0MEK3_CIRMR</name>
<feature type="domain" description="Integrase catalytic" evidence="1">
    <location>
        <begin position="29"/>
        <end position="144"/>
    </location>
</feature>
<protein>
    <recommendedName>
        <fullName evidence="1">Integrase catalytic domain-containing protein</fullName>
    </recommendedName>
</protein>
<dbReference type="Proteomes" id="UP001529510">
    <property type="component" value="Unassembled WGS sequence"/>
</dbReference>
<keyword evidence="3" id="KW-1185">Reference proteome</keyword>
<dbReference type="Pfam" id="PF00665">
    <property type="entry name" value="rve"/>
    <property type="match status" value="1"/>
</dbReference>
<comment type="caution">
    <text evidence="2">The sequence shown here is derived from an EMBL/GenBank/DDBJ whole genome shotgun (WGS) entry which is preliminary data.</text>
</comment>
<dbReference type="InterPro" id="IPR001584">
    <property type="entry name" value="Integrase_cat-core"/>
</dbReference>
<dbReference type="PANTHER" id="PTHR37984:SF7">
    <property type="entry name" value="INTEGRASE CATALYTIC DOMAIN-CONTAINING PROTEIN"/>
    <property type="match status" value="1"/>
</dbReference>
<sequence>MAKQIEDVMLKCAISNTFRWSNVTEPLIFHDIPDSMGESRSRLAHFDRGEYLLCVDYFSKFPEIAKLTQIKSRHVVTALKYIFARHGIPDEVVSDNGPQFASAEFGAFAENWEFLHTTSSFGFPQSNGQSERTVQTVKNLLKKA</sequence>
<evidence type="ECO:0000313" key="3">
    <source>
        <dbReference type="Proteomes" id="UP001529510"/>
    </source>
</evidence>
<accession>A0ABD0MEK3</accession>
<dbReference type="PROSITE" id="PS50994">
    <property type="entry name" value="INTEGRASE"/>
    <property type="match status" value="1"/>
</dbReference>
<dbReference type="SUPFAM" id="SSF53098">
    <property type="entry name" value="Ribonuclease H-like"/>
    <property type="match status" value="1"/>
</dbReference>
<evidence type="ECO:0000313" key="2">
    <source>
        <dbReference type="EMBL" id="KAL0147375.1"/>
    </source>
</evidence>
<dbReference type="AlphaFoldDB" id="A0ABD0MEK3"/>
<dbReference type="Gene3D" id="3.30.420.10">
    <property type="entry name" value="Ribonuclease H-like superfamily/Ribonuclease H"/>
    <property type="match status" value="1"/>
</dbReference>
<dbReference type="EMBL" id="JAMKFB020000759">
    <property type="protein sequence ID" value="KAL0147375.1"/>
    <property type="molecule type" value="Genomic_DNA"/>
</dbReference>
<gene>
    <name evidence="2" type="ORF">M9458_057318</name>
</gene>
<dbReference type="InterPro" id="IPR050951">
    <property type="entry name" value="Retrovirus_Pol_polyprotein"/>
</dbReference>
<organism evidence="2 3">
    <name type="scientific">Cirrhinus mrigala</name>
    <name type="common">Mrigala</name>
    <dbReference type="NCBI Taxonomy" id="683832"/>
    <lineage>
        <taxon>Eukaryota</taxon>
        <taxon>Metazoa</taxon>
        <taxon>Chordata</taxon>
        <taxon>Craniata</taxon>
        <taxon>Vertebrata</taxon>
        <taxon>Euteleostomi</taxon>
        <taxon>Actinopterygii</taxon>
        <taxon>Neopterygii</taxon>
        <taxon>Teleostei</taxon>
        <taxon>Ostariophysi</taxon>
        <taxon>Cypriniformes</taxon>
        <taxon>Cyprinidae</taxon>
        <taxon>Labeoninae</taxon>
        <taxon>Labeonini</taxon>
        <taxon>Cirrhinus</taxon>
    </lineage>
</organism>
<dbReference type="PANTHER" id="PTHR37984">
    <property type="entry name" value="PROTEIN CBG26694"/>
    <property type="match status" value="1"/>
</dbReference>
<dbReference type="InterPro" id="IPR036397">
    <property type="entry name" value="RNaseH_sf"/>
</dbReference>
<evidence type="ECO:0000259" key="1">
    <source>
        <dbReference type="PROSITE" id="PS50994"/>
    </source>
</evidence>
<proteinExistence type="predicted"/>
<reference evidence="2 3" key="1">
    <citation type="submission" date="2024-05" db="EMBL/GenBank/DDBJ databases">
        <title>Genome sequencing and assembly of Indian major carp, Cirrhinus mrigala (Hamilton, 1822).</title>
        <authorList>
            <person name="Mohindra V."/>
            <person name="Chowdhury L.M."/>
            <person name="Lal K."/>
            <person name="Jena J.K."/>
        </authorList>
    </citation>
    <scope>NUCLEOTIDE SEQUENCE [LARGE SCALE GENOMIC DNA]</scope>
    <source>
        <strain evidence="2">CM1030</strain>
        <tissue evidence="2">Blood</tissue>
    </source>
</reference>